<comment type="caution">
    <text evidence="4">The sequence shown here is derived from an EMBL/GenBank/DDBJ whole genome shotgun (WGS) entry which is preliminary data.</text>
</comment>
<organism evidence="4 5">
    <name type="scientific">Phenylobacterium haematophilum</name>
    <dbReference type="NCBI Taxonomy" id="98513"/>
    <lineage>
        <taxon>Bacteria</taxon>
        <taxon>Pseudomonadati</taxon>
        <taxon>Pseudomonadota</taxon>
        <taxon>Alphaproteobacteria</taxon>
        <taxon>Caulobacterales</taxon>
        <taxon>Caulobacteraceae</taxon>
        <taxon>Phenylobacterium</taxon>
    </lineage>
</organism>
<dbReference type="PROSITE" id="PS51186">
    <property type="entry name" value="GNAT"/>
    <property type="match status" value="1"/>
</dbReference>
<keyword evidence="5" id="KW-1185">Reference proteome</keyword>
<dbReference type="SUPFAM" id="SSF55729">
    <property type="entry name" value="Acyl-CoA N-acyltransferases (Nat)"/>
    <property type="match status" value="1"/>
</dbReference>
<keyword evidence="4" id="KW-0687">Ribonucleoprotein</keyword>
<dbReference type="GO" id="GO:0016747">
    <property type="term" value="F:acyltransferase activity, transferring groups other than amino-acyl groups"/>
    <property type="evidence" value="ECO:0007669"/>
    <property type="project" value="InterPro"/>
</dbReference>
<dbReference type="Gene3D" id="3.40.630.30">
    <property type="match status" value="1"/>
</dbReference>
<feature type="domain" description="N-acetyltransferase" evidence="3">
    <location>
        <begin position="1"/>
        <end position="172"/>
    </location>
</feature>
<dbReference type="InterPro" id="IPR000182">
    <property type="entry name" value="GNAT_dom"/>
</dbReference>
<dbReference type="AlphaFoldDB" id="A0A840A749"/>
<sequence length="172" mass="18792">MVISDLPQVEGAQVALISGSAVPELQELLERCADFEVLVTGSPPHAHAAADLLVEVPPDHALRDKLVIGFWTDQGLTAAIDLLRDFPDPHAWYLGLLVVAPEARAQGLGAAIVAALRDWIVAKGGWTIRLIVQEQNPAAHRFWIRQGFVEVGTSVQELEDRANQVSRLELRL</sequence>
<evidence type="ECO:0000313" key="5">
    <source>
        <dbReference type="Proteomes" id="UP000530564"/>
    </source>
</evidence>
<gene>
    <name evidence="4" type="ORF">GGQ61_003920</name>
</gene>
<dbReference type="InterPro" id="IPR050832">
    <property type="entry name" value="Bact_Acetyltransf"/>
</dbReference>
<protein>
    <submittedName>
        <fullName evidence="4">Ribosomal protein S18 acetylase RimI-like enzyme</fullName>
    </submittedName>
</protein>
<dbReference type="GO" id="GO:0005840">
    <property type="term" value="C:ribosome"/>
    <property type="evidence" value="ECO:0007669"/>
    <property type="project" value="UniProtKB-KW"/>
</dbReference>
<dbReference type="EMBL" id="JACIDK010000007">
    <property type="protein sequence ID" value="MBB3893182.1"/>
    <property type="molecule type" value="Genomic_DNA"/>
</dbReference>
<dbReference type="PANTHER" id="PTHR43877">
    <property type="entry name" value="AMINOALKYLPHOSPHONATE N-ACETYLTRANSFERASE-RELATED-RELATED"/>
    <property type="match status" value="1"/>
</dbReference>
<name>A0A840A749_9CAUL</name>
<dbReference type="Pfam" id="PF00583">
    <property type="entry name" value="Acetyltransf_1"/>
    <property type="match status" value="1"/>
</dbReference>
<evidence type="ECO:0000256" key="2">
    <source>
        <dbReference type="ARBA" id="ARBA00023315"/>
    </source>
</evidence>
<accession>A0A840A749</accession>
<dbReference type="Proteomes" id="UP000530564">
    <property type="component" value="Unassembled WGS sequence"/>
</dbReference>
<evidence type="ECO:0000256" key="1">
    <source>
        <dbReference type="ARBA" id="ARBA00022679"/>
    </source>
</evidence>
<dbReference type="CDD" id="cd04301">
    <property type="entry name" value="NAT_SF"/>
    <property type="match status" value="1"/>
</dbReference>
<proteinExistence type="predicted"/>
<evidence type="ECO:0000313" key="4">
    <source>
        <dbReference type="EMBL" id="MBB3893182.1"/>
    </source>
</evidence>
<dbReference type="RefSeq" id="WP_183776447.1">
    <property type="nucleotide sequence ID" value="NZ_JACIDK010000007.1"/>
</dbReference>
<reference evidence="4 5" key="1">
    <citation type="submission" date="2020-08" db="EMBL/GenBank/DDBJ databases">
        <title>Genomic Encyclopedia of Type Strains, Phase IV (KMG-IV): sequencing the most valuable type-strain genomes for metagenomic binning, comparative biology and taxonomic classification.</title>
        <authorList>
            <person name="Goeker M."/>
        </authorList>
    </citation>
    <scope>NUCLEOTIDE SEQUENCE [LARGE SCALE GENOMIC DNA]</scope>
    <source>
        <strain evidence="4 5">DSM 21793</strain>
    </source>
</reference>
<keyword evidence="1" id="KW-0808">Transferase</keyword>
<dbReference type="InterPro" id="IPR016181">
    <property type="entry name" value="Acyl_CoA_acyltransferase"/>
</dbReference>
<keyword evidence="4" id="KW-0689">Ribosomal protein</keyword>
<evidence type="ECO:0000259" key="3">
    <source>
        <dbReference type="PROSITE" id="PS51186"/>
    </source>
</evidence>
<keyword evidence="2" id="KW-0012">Acyltransferase</keyword>